<dbReference type="EMBL" id="KV878583">
    <property type="protein sequence ID" value="OJJ63053.1"/>
    <property type="molecule type" value="Genomic_DNA"/>
</dbReference>
<dbReference type="GeneID" id="63760617"/>
<keyword evidence="2" id="KW-1185">Reference proteome</keyword>
<dbReference type="VEuPathDB" id="FungiDB:ASPSYDRAFT_28663"/>
<dbReference type="Proteomes" id="UP000184356">
    <property type="component" value="Unassembled WGS sequence"/>
</dbReference>
<dbReference type="AlphaFoldDB" id="A0A1L9TUU4"/>
<name>A0A1L9TUU4_9EURO</name>
<sequence>MNSQLGLRATYSPSLRDRSIWKVIEPVLTASSEGVEGQLRCLWLTLICSFVVTTSPEARSRQISDFNFQQINSAQPLQVLLLTPSSLEDNEKQNTSLRLRHFAAPDTLPYPKKAVALMLSQEAFTTASGKYSLDGLLALQVLYGPYVSIIIGLTMFESLTHPIPVIPIPDASSFLPAIHKYMASLEDIPMGSPSPADSVALLAQATSDCSTLCEQASNILSDLFPSLRKLSEATHAQEGQNLIEDYLGESTANIVIKFWQKDISRE</sequence>
<dbReference type="OrthoDB" id="2129069at2759"/>
<protein>
    <submittedName>
        <fullName evidence="1">Uncharacterized protein</fullName>
    </submittedName>
</protein>
<evidence type="ECO:0000313" key="2">
    <source>
        <dbReference type="Proteomes" id="UP000184356"/>
    </source>
</evidence>
<reference evidence="2" key="1">
    <citation type="journal article" date="2017" name="Genome Biol.">
        <title>Comparative genomics reveals high biological diversity and specific adaptations in the industrially and medically important fungal genus Aspergillus.</title>
        <authorList>
            <person name="de Vries R.P."/>
            <person name="Riley R."/>
            <person name="Wiebenga A."/>
            <person name="Aguilar-Osorio G."/>
            <person name="Amillis S."/>
            <person name="Uchima C.A."/>
            <person name="Anderluh G."/>
            <person name="Asadollahi M."/>
            <person name="Askin M."/>
            <person name="Barry K."/>
            <person name="Battaglia E."/>
            <person name="Bayram O."/>
            <person name="Benocci T."/>
            <person name="Braus-Stromeyer S.A."/>
            <person name="Caldana C."/>
            <person name="Canovas D."/>
            <person name="Cerqueira G.C."/>
            <person name="Chen F."/>
            <person name="Chen W."/>
            <person name="Choi C."/>
            <person name="Clum A."/>
            <person name="Dos Santos R.A."/>
            <person name="Damasio A.R."/>
            <person name="Diallinas G."/>
            <person name="Emri T."/>
            <person name="Fekete E."/>
            <person name="Flipphi M."/>
            <person name="Freyberg S."/>
            <person name="Gallo A."/>
            <person name="Gournas C."/>
            <person name="Habgood R."/>
            <person name="Hainaut M."/>
            <person name="Harispe M.L."/>
            <person name="Henrissat B."/>
            <person name="Hilden K.S."/>
            <person name="Hope R."/>
            <person name="Hossain A."/>
            <person name="Karabika E."/>
            <person name="Karaffa L."/>
            <person name="Karanyi Z."/>
            <person name="Krasevec N."/>
            <person name="Kuo A."/>
            <person name="Kusch H."/>
            <person name="LaButti K."/>
            <person name="Lagendijk E.L."/>
            <person name="Lapidus A."/>
            <person name="Levasseur A."/>
            <person name="Lindquist E."/>
            <person name="Lipzen A."/>
            <person name="Logrieco A.F."/>
            <person name="MacCabe A."/>
            <person name="Maekelae M.R."/>
            <person name="Malavazi I."/>
            <person name="Melin P."/>
            <person name="Meyer V."/>
            <person name="Mielnichuk N."/>
            <person name="Miskei M."/>
            <person name="Molnar A.P."/>
            <person name="Mule G."/>
            <person name="Ngan C.Y."/>
            <person name="Orejas M."/>
            <person name="Orosz E."/>
            <person name="Ouedraogo J.P."/>
            <person name="Overkamp K.M."/>
            <person name="Park H.-S."/>
            <person name="Perrone G."/>
            <person name="Piumi F."/>
            <person name="Punt P.J."/>
            <person name="Ram A.F."/>
            <person name="Ramon A."/>
            <person name="Rauscher S."/>
            <person name="Record E."/>
            <person name="Riano-Pachon D.M."/>
            <person name="Robert V."/>
            <person name="Roehrig J."/>
            <person name="Ruller R."/>
            <person name="Salamov A."/>
            <person name="Salih N.S."/>
            <person name="Samson R.A."/>
            <person name="Sandor E."/>
            <person name="Sanguinetti M."/>
            <person name="Schuetze T."/>
            <person name="Sepcic K."/>
            <person name="Shelest E."/>
            <person name="Sherlock G."/>
            <person name="Sophianopoulou V."/>
            <person name="Squina F.M."/>
            <person name="Sun H."/>
            <person name="Susca A."/>
            <person name="Todd R.B."/>
            <person name="Tsang A."/>
            <person name="Unkles S.E."/>
            <person name="van de Wiele N."/>
            <person name="van Rossen-Uffink D."/>
            <person name="Oliveira J.V."/>
            <person name="Vesth T.C."/>
            <person name="Visser J."/>
            <person name="Yu J.-H."/>
            <person name="Zhou M."/>
            <person name="Andersen M.R."/>
            <person name="Archer D.B."/>
            <person name="Baker S.E."/>
            <person name="Benoit I."/>
            <person name="Brakhage A.A."/>
            <person name="Braus G.H."/>
            <person name="Fischer R."/>
            <person name="Frisvad J.C."/>
            <person name="Goldman G.H."/>
            <person name="Houbraken J."/>
            <person name="Oakley B."/>
            <person name="Pocsi I."/>
            <person name="Scazzocchio C."/>
            <person name="Seiboth B."/>
            <person name="vanKuyk P.A."/>
            <person name="Wortman J."/>
            <person name="Dyer P.S."/>
            <person name="Grigoriev I.V."/>
        </authorList>
    </citation>
    <scope>NUCLEOTIDE SEQUENCE [LARGE SCALE GENOMIC DNA]</scope>
    <source>
        <strain evidence="2">CBS 593.65</strain>
    </source>
</reference>
<gene>
    <name evidence="1" type="ORF">ASPSYDRAFT_28663</name>
</gene>
<dbReference type="RefSeq" id="XP_040706859.1">
    <property type="nucleotide sequence ID" value="XM_040844544.1"/>
</dbReference>
<accession>A0A1L9TUU4</accession>
<organism evidence="1 2">
    <name type="scientific">Aspergillus sydowii CBS 593.65</name>
    <dbReference type="NCBI Taxonomy" id="1036612"/>
    <lineage>
        <taxon>Eukaryota</taxon>
        <taxon>Fungi</taxon>
        <taxon>Dikarya</taxon>
        <taxon>Ascomycota</taxon>
        <taxon>Pezizomycotina</taxon>
        <taxon>Eurotiomycetes</taxon>
        <taxon>Eurotiomycetidae</taxon>
        <taxon>Eurotiales</taxon>
        <taxon>Aspergillaceae</taxon>
        <taxon>Aspergillus</taxon>
        <taxon>Aspergillus subgen. Nidulantes</taxon>
    </lineage>
</organism>
<proteinExistence type="predicted"/>
<evidence type="ECO:0000313" key="1">
    <source>
        <dbReference type="EMBL" id="OJJ63053.1"/>
    </source>
</evidence>